<keyword evidence="3" id="KW-1185">Reference proteome</keyword>
<proteinExistence type="predicted"/>
<dbReference type="Proteomes" id="UP000557566">
    <property type="component" value="Unassembled WGS sequence"/>
</dbReference>
<gene>
    <name evidence="2" type="ORF">G6O67_006321</name>
</gene>
<organism evidence="2 3">
    <name type="scientific">Ophiocordyceps sinensis</name>
    <dbReference type="NCBI Taxonomy" id="72228"/>
    <lineage>
        <taxon>Eukaryota</taxon>
        <taxon>Fungi</taxon>
        <taxon>Dikarya</taxon>
        <taxon>Ascomycota</taxon>
        <taxon>Pezizomycotina</taxon>
        <taxon>Sordariomycetes</taxon>
        <taxon>Hypocreomycetidae</taxon>
        <taxon>Hypocreales</taxon>
        <taxon>Ophiocordycipitaceae</taxon>
        <taxon>Ophiocordyceps</taxon>
    </lineage>
</organism>
<evidence type="ECO:0000313" key="3">
    <source>
        <dbReference type="Proteomes" id="UP000557566"/>
    </source>
</evidence>
<dbReference type="OrthoDB" id="10564252at2759"/>
<reference evidence="2 3" key="1">
    <citation type="journal article" date="2020" name="Genome Biol. Evol.">
        <title>A new high-quality draft genome assembly of the Chinese cordyceps Ophiocordyceps sinensis.</title>
        <authorList>
            <person name="Shu R."/>
            <person name="Zhang J."/>
            <person name="Meng Q."/>
            <person name="Zhang H."/>
            <person name="Zhou G."/>
            <person name="Li M."/>
            <person name="Wu P."/>
            <person name="Zhao Y."/>
            <person name="Chen C."/>
            <person name="Qin Q."/>
        </authorList>
    </citation>
    <scope>NUCLEOTIDE SEQUENCE [LARGE SCALE GENOMIC DNA]</scope>
    <source>
        <strain evidence="2 3">IOZ07</strain>
    </source>
</reference>
<feature type="compositionally biased region" description="Acidic residues" evidence="1">
    <location>
        <begin position="33"/>
        <end position="42"/>
    </location>
</feature>
<comment type="caution">
    <text evidence="2">The sequence shown here is derived from an EMBL/GenBank/DDBJ whole genome shotgun (WGS) entry which is preliminary data.</text>
</comment>
<name>A0A8H4LVF6_9HYPO</name>
<feature type="region of interest" description="Disordered" evidence="1">
    <location>
        <begin position="1"/>
        <end position="42"/>
    </location>
</feature>
<evidence type="ECO:0000313" key="2">
    <source>
        <dbReference type="EMBL" id="KAF4506218.1"/>
    </source>
</evidence>
<evidence type="ECO:0000256" key="1">
    <source>
        <dbReference type="SAM" id="MobiDB-lite"/>
    </source>
</evidence>
<protein>
    <submittedName>
        <fullName evidence="2">Uncharacterized protein</fullName>
    </submittedName>
</protein>
<accession>A0A8H4LVF6</accession>
<dbReference type="AlphaFoldDB" id="A0A8H4LVF6"/>
<dbReference type="EMBL" id="JAAVMX010000007">
    <property type="protein sequence ID" value="KAF4506218.1"/>
    <property type="molecule type" value="Genomic_DNA"/>
</dbReference>
<sequence length="242" mass="27078">MRPSLEENNFLAEHGPVSQQRHVSHQRHGLVSADEEPDISEDDSPYVSEVFYYSYFDDPEAIPEEASPDGTCRFDDEDAVVLYSDSELDWENDRFDYDVVFEAHRGHVIPSEPGPGGAPVFRAFAARLARQIARAIANQARALHGQTQGIYNGRVARAEQAGHITQLIAREAERAGFAIVQEAQRLGNEISRILNRRWPDIMSGMDADGWTEKVAQVAMQAAALMPMLERQMTLGKDKAIVR</sequence>